<keyword evidence="12" id="KW-1185">Reference proteome</keyword>
<dbReference type="Proteomes" id="UP001057025">
    <property type="component" value="Chromosome"/>
</dbReference>
<dbReference type="EMBL" id="CP097118">
    <property type="protein sequence ID" value="USS88517.1"/>
    <property type="molecule type" value="Genomic_DNA"/>
</dbReference>
<evidence type="ECO:0000313" key="11">
    <source>
        <dbReference type="EMBL" id="USS88517.1"/>
    </source>
</evidence>
<evidence type="ECO:0000313" key="12">
    <source>
        <dbReference type="Proteomes" id="UP001057025"/>
    </source>
</evidence>
<evidence type="ECO:0000256" key="4">
    <source>
        <dbReference type="ARBA" id="ARBA00022272"/>
    </source>
</evidence>
<name>A0ABY5BVQ5_9LACO</name>
<proteinExistence type="inferred from homology"/>
<evidence type="ECO:0000256" key="7">
    <source>
        <dbReference type="ARBA" id="ARBA00023141"/>
    </source>
</evidence>
<evidence type="ECO:0000256" key="5">
    <source>
        <dbReference type="ARBA" id="ARBA00022605"/>
    </source>
</evidence>
<feature type="domain" description="N-(5'phosphoribosyl) anthranilate isomerase (PRAI)" evidence="10">
    <location>
        <begin position="5"/>
        <end position="184"/>
    </location>
</feature>
<dbReference type="InterPro" id="IPR011060">
    <property type="entry name" value="RibuloseP-bd_barrel"/>
</dbReference>
<dbReference type="SUPFAM" id="SSF51366">
    <property type="entry name" value="Ribulose-phoshate binding barrel"/>
    <property type="match status" value="1"/>
</dbReference>
<evidence type="ECO:0000259" key="10">
    <source>
        <dbReference type="Pfam" id="PF00697"/>
    </source>
</evidence>
<protein>
    <recommendedName>
        <fullName evidence="4 9">N-(5'-phosphoribosyl)anthranilate isomerase</fullName>
        <shortName evidence="9">PRAI</shortName>
        <ecNumber evidence="3 9">5.3.1.24</ecNumber>
    </recommendedName>
</protein>
<keyword evidence="5 9" id="KW-0028">Amino-acid biosynthesis</keyword>
<organism evidence="11 12">
    <name type="scientific">Fructilactobacillus hinvesii</name>
    <dbReference type="NCBI Taxonomy" id="2940300"/>
    <lineage>
        <taxon>Bacteria</taxon>
        <taxon>Bacillati</taxon>
        <taxon>Bacillota</taxon>
        <taxon>Bacilli</taxon>
        <taxon>Lactobacillales</taxon>
        <taxon>Lactobacillaceae</taxon>
        <taxon>Fructilactobacillus</taxon>
    </lineage>
</organism>
<accession>A0ABY5BVQ5</accession>
<dbReference type="InterPro" id="IPR013785">
    <property type="entry name" value="Aldolase_TIM"/>
</dbReference>
<evidence type="ECO:0000256" key="1">
    <source>
        <dbReference type="ARBA" id="ARBA00001164"/>
    </source>
</evidence>
<evidence type="ECO:0000256" key="6">
    <source>
        <dbReference type="ARBA" id="ARBA00022822"/>
    </source>
</evidence>
<dbReference type="Gene3D" id="3.20.20.70">
    <property type="entry name" value="Aldolase class I"/>
    <property type="match status" value="1"/>
</dbReference>
<dbReference type="CDD" id="cd00405">
    <property type="entry name" value="PRAI"/>
    <property type="match status" value="1"/>
</dbReference>
<evidence type="ECO:0000256" key="9">
    <source>
        <dbReference type="HAMAP-Rule" id="MF_00135"/>
    </source>
</evidence>
<dbReference type="InterPro" id="IPR001240">
    <property type="entry name" value="PRAI_dom"/>
</dbReference>
<comment type="similarity">
    <text evidence="9">Belongs to the TrpF family.</text>
</comment>
<sequence>MVKIKLCGLHTTADIAKANQVHPDFVGLVFAPSQRQVDLKTARILTQDLDPTIAVAGVYVNASTETVMAAVTDRVLQLVQYYGALPANLIAQLHEQHVQLIQVVQTETDVDPEADYVMFDASRGRGQAPAQFQKHAVTQPEILSGGITLANVQTAVAIVKPAVVDISSGVETDSHKDLAKMQALTDLVHRL</sequence>
<keyword evidence="8 9" id="KW-0413">Isomerase</keyword>
<dbReference type="RefSeq" id="WP_252797822.1">
    <property type="nucleotide sequence ID" value="NZ_CP097118.1"/>
</dbReference>
<dbReference type="InterPro" id="IPR044643">
    <property type="entry name" value="TrpF_fam"/>
</dbReference>
<evidence type="ECO:0000256" key="8">
    <source>
        <dbReference type="ARBA" id="ARBA00023235"/>
    </source>
</evidence>
<dbReference type="PANTHER" id="PTHR42894">
    <property type="entry name" value="N-(5'-PHOSPHORIBOSYL)ANTHRANILATE ISOMERASE"/>
    <property type="match status" value="1"/>
</dbReference>
<evidence type="ECO:0000256" key="2">
    <source>
        <dbReference type="ARBA" id="ARBA00004664"/>
    </source>
</evidence>
<dbReference type="Pfam" id="PF00697">
    <property type="entry name" value="PRAI"/>
    <property type="match status" value="1"/>
</dbReference>
<dbReference type="PANTHER" id="PTHR42894:SF1">
    <property type="entry name" value="N-(5'-PHOSPHORIBOSYL)ANTHRANILATE ISOMERASE"/>
    <property type="match status" value="1"/>
</dbReference>
<comment type="catalytic activity">
    <reaction evidence="1 9">
        <text>N-(5-phospho-beta-D-ribosyl)anthranilate = 1-(2-carboxyphenylamino)-1-deoxy-D-ribulose 5-phosphate</text>
        <dbReference type="Rhea" id="RHEA:21540"/>
        <dbReference type="ChEBI" id="CHEBI:18277"/>
        <dbReference type="ChEBI" id="CHEBI:58613"/>
        <dbReference type="EC" id="5.3.1.24"/>
    </reaction>
</comment>
<reference evidence="11" key="1">
    <citation type="submission" date="2022-05" db="EMBL/GenBank/DDBJ databases">
        <authorList>
            <person name="Oliphant S.A."/>
            <person name="Watson-Haigh N.S."/>
            <person name="Sumby K.M."/>
            <person name="Gardner J.M."/>
            <person name="Jiranek V."/>
        </authorList>
    </citation>
    <scope>NUCLEOTIDE SEQUENCE</scope>
    <source>
        <strain evidence="11">KI11_C11</strain>
    </source>
</reference>
<gene>
    <name evidence="9" type="primary">trpF</name>
    <name evidence="11" type="ORF">M3M39_03315</name>
</gene>
<dbReference type="EC" id="5.3.1.24" evidence="3 9"/>
<comment type="pathway">
    <text evidence="2 9">Amino-acid biosynthesis; L-tryptophan biosynthesis; L-tryptophan from chorismate: step 3/5.</text>
</comment>
<evidence type="ECO:0000256" key="3">
    <source>
        <dbReference type="ARBA" id="ARBA00012572"/>
    </source>
</evidence>
<keyword evidence="6 9" id="KW-0822">Tryptophan biosynthesis</keyword>
<dbReference type="HAMAP" id="MF_00135">
    <property type="entry name" value="PRAI"/>
    <property type="match status" value="1"/>
</dbReference>
<dbReference type="GO" id="GO:0016853">
    <property type="term" value="F:isomerase activity"/>
    <property type="evidence" value="ECO:0007669"/>
    <property type="project" value="UniProtKB-KW"/>
</dbReference>
<keyword evidence="7 9" id="KW-0057">Aromatic amino acid biosynthesis</keyword>